<keyword evidence="11" id="KW-0186">Copper</keyword>
<dbReference type="PANTHER" id="PTHR22888:SF9">
    <property type="entry name" value="CYTOCHROME C OXIDASE SUBUNIT 2"/>
    <property type="match status" value="1"/>
</dbReference>
<dbReference type="InterPro" id="IPR002429">
    <property type="entry name" value="CcO_II-like_C"/>
</dbReference>
<evidence type="ECO:0000256" key="11">
    <source>
        <dbReference type="ARBA" id="ARBA00023008"/>
    </source>
</evidence>
<dbReference type="EMBL" id="VFOQ01000001">
    <property type="protein sequence ID" value="TQL58979.1"/>
    <property type="molecule type" value="Genomic_DNA"/>
</dbReference>
<dbReference type="GO" id="GO:0042773">
    <property type="term" value="P:ATP synthesis coupled electron transport"/>
    <property type="evidence" value="ECO:0007669"/>
    <property type="project" value="TreeGrafter"/>
</dbReference>
<evidence type="ECO:0000256" key="3">
    <source>
        <dbReference type="ARBA" id="ARBA00012949"/>
    </source>
</evidence>
<accession>A0A542ZFB8</accession>
<dbReference type="AlphaFoldDB" id="A0A542ZFB8"/>
<dbReference type="InterPro" id="IPR001505">
    <property type="entry name" value="Copper_CuA"/>
</dbReference>
<dbReference type="InterPro" id="IPR014222">
    <property type="entry name" value="Cyt_c_oxidase_su2"/>
</dbReference>
<dbReference type="PROSITE" id="PS00078">
    <property type="entry name" value="COX2"/>
    <property type="match status" value="1"/>
</dbReference>
<feature type="region of interest" description="Disordered" evidence="16">
    <location>
        <begin position="1"/>
        <end position="21"/>
    </location>
</feature>
<keyword evidence="9" id="KW-0249">Electron transport</keyword>
<keyword evidence="20" id="KW-1185">Reference proteome</keyword>
<comment type="subcellular location">
    <subcellularLocation>
        <location evidence="1">Membrane</location>
        <topology evidence="1">Multi-pass membrane protein</topology>
    </subcellularLocation>
</comment>
<dbReference type="Gene3D" id="1.10.287.90">
    <property type="match status" value="1"/>
</dbReference>
<dbReference type="NCBIfam" id="TIGR02866">
    <property type="entry name" value="CoxB"/>
    <property type="match status" value="1"/>
</dbReference>
<keyword evidence="10 17" id="KW-1133">Transmembrane helix</keyword>
<dbReference type="InterPro" id="IPR008972">
    <property type="entry name" value="Cupredoxin"/>
</dbReference>
<dbReference type="InterPro" id="IPR045187">
    <property type="entry name" value="CcO_II"/>
</dbReference>
<keyword evidence="7" id="KW-0479">Metal-binding</keyword>
<dbReference type="GO" id="GO:0016020">
    <property type="term" value="C:membrane"/>
    <property type="evidence" value="ECO:0007669"/>
    <property type="project" value="UniProtKB-SubCell"/>
</dbReference>
<evidence type="ECO:0000256" key="14">
    <source>
        <dbReference type="ARBA" id="ARBA00031399"/>
    </source>
</evidence>
<feature type="transmembrane region" description="Helical" evidence="17">
    <location>
        <begin position="29"/>
        <end position="50"/>
    </location>
</feature>
<evidence type="ECO:0000256" key="1">
    <source>
        <dbReference type="ARBA" id="ARBA00004141"/>
    </source>
</evidence>
<feature type="transmembrane region" description="Helical" evidence="17">
    <location>
        <begin position="116"/>
        <end position="140"/>
    </location>
</feature>
<comment type="caution">
    <text evidence="19">The sequence shown here is derived from an EMBL/GenBank/DDBJ whole genome shotgun (WGS) entry which is preliminary data.</text>
</comment>
<name>A0A542ZFB8_9MICO</name>
<evidence type="ECO:0000256" key="10">
    <source>
        <dbReference type="ARBA" id="ARBA00022989"/>
    </source>
</evidence>
<dbReference type="OrthoDB" id="9781261at2"/>
<evidence type="ECO:0000259" key="18">
    <source>
        <dbReference type="PROSITE" id="PS50857"/>
    </source>
</evidence>
<feature type="transmembrane region" description="Helical" evidence="17">
    <location>
        <begin position="70"/>
        <end position="95"/>
    </location>
</feature>
<sequence>MTATETPVGAEPPRTPAPTGRPAWRRPPVLPILVLWLVYTVLLLLFALFVPARVMGPPASPTMREIESTVTSFSLASAPVAAMVWAILTYSLLVWRYPGKGPPAEDAPPIRGNNKVLATWLVTSTALCLFLLIWGLVVLAPPASVASTATRPPLVVDVTGQQWTWTFEYPGTGHQVSDQLYLPANQPVLFHVTSKDVIHSFWIVEMGVKIDANPGVTTTANVTPDRTGTFTIRCAELCGLYHSYMQTPVHVLSSNDFAAWLRTAQKAAS</sequence>
<dbReference type="InterPro" id="IPR036257">
    <property type="entry name" value="Cyt_c_oxidase_su2_TM_sf"/>
</dbReference>
<dbReference type="GO" id="GO:0016491">
    <property type="term" value="F:oxidoreductase activity"/>
    <property type="evidence" value="ECO:0007669"/>
    <property type="project" value="InterPro"/>
</dbReference>
<evidence type="ECO:0000313" key="19">
    <source>
        <dbReference type="EMBL" id="TQL58979.1"/>
    </source>
</evidence>
<evidence type="ECO:0000256" key="9">
    <source>
        <dbReference type="ARBA" id="ARBA00022982"/>
    </source>
</evidence>
<dbReference type="EC" id="7.1.1.9" evidence="3"/>
<dbReference type="Proteomes" id="UP000319514">
    <property type="component" value="Unassembled WGS sequence"/>
</dbReference>
<keyword evidence="4" id="KW-0813">Transport</keyword>
<keyword evidence="8" id="KW-1278">Translocase</keyword>
<evidence type="ECO:0000256" key="4">
    <source>
        <dbReference type="ARBA" id="ARBA00022448"/>
    </source>
</evidence>
<evidence type="ECO:0000256" key="13">
    <source>
        <dbReference type="ARBA" id="ARBA00024688"/>
    </source>
</evidence>
<dbReference type="GO" id="GO:0005507">
    <property type="term" value="F:copper ion binding"/>
    <property type="evidence" value="ECO:0007669"/>
    <property type="project" value="InterPro"/>
</dbReference>
<evidence type="ECO:0000256" key="2">
    <source>
        <dbReference type="ARBA" id="ARBA00007866"/>
    </source>
</evidence>
<proteinExistence type="inferred from homology"/>
<dbReference type="GO" id="GO:0004129">
    <property type="term" value="F:cytochrome-c oxidase activity"/>
    <property type="evidence" value="ECO:0007669"/>
    <property type="project" value="UniProtKB-EC"/>
</dbReference>
<dbReference type="RefSeq" id="WP_141787053.1">
    <property type="nucleotide sequence ID" value="NZ_BAAAKX010000003.1"/>
</dbReference>
<evidence type="ECO:0000256" key="17">
    <source>
        <dbReference type="SAM" id="Phobius"/>
    </source>
</evidence>
<dbReference type="Pfam" id="PF00116">
    <property type="entry name" value="COX2"/>
    <property type="match status" value="1"/>
</dbReference>
<dbReference type="PRINTS" id="PR01166">
    <property type="entry name" value="CYCOXIDASEII"/>
</dbReference>
<keyword evidence="12 17" id="KW-0472">Membrane</keyword>
<protein>
    <recommendedName>
        <fullName evidence="3">cytochrome-c oxidase</fullName>
        <ecNumber evidence="3">7.1.1.9</ecNumber>
    </recommendedName>
    <alternativeName>
        <fullName evidence="14">Cytochrome aa3 subunit 2</fullName>
    </alternativeName>
</protein>
<organism evidence="19 20">
    <name type="scientific">Oryzihumus leptocrescens</name>
    <dbReference type="NCBI Taxonomy" id="297536"/>
    <lineage>
        <taxon>Bacteria</taxon>
        <taxon>Bacillati</taxon>
        <taxon>Actinomycetota</taxon>
        <taxon>Actinomycetes</taxon>
        <taxon>Micrococcales</taxon>
        <taxon>Intrasporangiaceae</taxon>
        <taxon>Oryzihumus</taxon>
    </lineage>
</organism>
<evidence type="ECO:0000256" key="6">
    <source>
        <dbReference type="ARBA" id="ARBA00022692"/>
    </source>
</evidence>
<keyword evidence="5" id="KW-0679">Respiratory chain</keyword>
<evidence type="ECO:0000313" key="20">
    <source>
        <dbReference type="Proteomes" id="UP000319514"/>
    </source>
</evidence>
<reference evidence="19 20" key="1">
    <citation type="submission" date="2019-06" db="EMBL/GenBank/DDBJ databases">
        <title>Sequencing the genomes of 1000 actinobacteria strains.</title>
        <authorList>
            <person name="Klenk H.-P."/>
        </authorList>
    </citation>
    <scope>NUCLEOTIDE SEQUENCE [LARGE SCALE GENOMIC DNA]</scope>
    <source>
        <strain evidence="19 20">DSM 18082</strain>
    </source>
</reference>
<dbReference type="Gene3D" id="2.60.40.420">
    <property type="entry name" value="Cupredoxins - blue copper proteins"/>
    <property type="match status" value="1"/>
</dbReference>
<dbReference type="SUPFAM" id="SSF49503">
    <property type="entry name" value="Cupredoxins"/>
    <property type="match status" value="1"/>
</dbReference>
<dbReference type="PANTHER" id="PTHR22888">
    <property type="entry name" value="CYTOCHROME C OXIDASE, SUBUNIT II"/>
    <property type="match status" value="1"/>
</dbReference>
<dbReference type="CDD" id="cd13919">
    <property type="entry name" value="CuRO_HCO_II_like_5"/>
    <property type="match status" value="1"/>
</dbReference>
<evidence type="ECO:0000256" key="7">
    <source>
        <dbReference type="ARBA" id="ARBA00022723"/>
    </source>
</evidence>
<evidence type="ECO:0000256" key="15">
    <source>
        <dbReference type="ARBA" id="ARBA00047816"/>
    </source>
</evidence>
<comment type="function">
    <text evidence="13">Subunits I and II form the functional core of the enzyme complex. Electrons originating in cytochrome c are transferred via heme a and Cu(A) to the binuclear center formed by heme a3 and Cu(B).</text>
</comment>
<evidence type="ECO:0000256" key="8">
    <source>
        <dbReference type="ARBA" id="ARBA00022967"/>
    </source>
</evidence>
<gene>
    <name evidence="19" type="ORF">FB474_0322</name>
</gene>
<evidence type="ECO:0000256" key="16">
    <source>
        <dbReference type="SAM" id="MobiDB-lite"/>
    </source>
</evidence>
<dbReference type="PROSITE" id="PS50857">
    <property type="entry name" value="COX2_CUA"/>
    <property type="match status" value="1"/>
</dbReference>
<evidence type="ECO:0000256" key="5">
    <source>
        <dbReference type="ARBA" id="ARBA00022660"/>
    </source>
</evidence>
<comment type="similarity">
    <text evidence="2">Belongs to the cytochrome c oxidase subunit 2 family.</text>
</comment>
<comment type="catalytic activity">
    <reaction evidence="15">
        <text>4 Fe(II)-[cytochrome c] + O2 + 8 H(+)(in) = 4 Fe(III)-[cytochrome c] + 2 H2O + 4 H(+)(out)</text>
        <dbReference type="Rhea" id="RHEA:11436"/>
        <dbReference type="Rhea" id="RHEA-COMP:10350"/>
        <dbReference type="Rhea" id="RHEA-COMP:14399"/>
        <dbReference type="ChEBI" id="CHEBI:15377"/>
        <dbReference type="ChEBI" id="CHEBI:15378"/>
        <dbReference type="ChEBI" id="CHEBI:15379"/>
        <dbReference type="ChEBI" id="CHEBI:29033"/>
        <dbReference type="ChEBI" id="CHEBI:29034"/>
        <dbReference type="EC" id="7.1.1.9"/>
    </reaction>
</comment>
<evidence type="ECO:0000256" key="12">
    <source>
        <dbReference type="ARBA" id="ARBA00023136"/>
    </source>
</evidence>
<feature type="domain" description="Cytochrome oxidase subunit II copper A binding" evidence="18">
    <location>
        <begin position="151"/>
        <end position="263"/>
    </location>
</feature>
<keyword evidence="6 17" id="KW-0812">Transmembrane</keyword>